<feature type="domain" description="B box-type" evidence="7">
    <location>
        <begin position="80"/>
        <end position="121"/>
    </location>
</feature>
<dbReference type="SUPFAM" id="SSF57850">
    <property type="entry name" value="RING/U-box"/>
    <property type="match status" value="1"/>
</dbReference>
<dbReference type="PROSITE" id="PS00518">
    <property type="entry name" value="ZF_RING_1"/>
    <property type="match status" value="1"/>
</dbReference>
<evidence type="ECO:0000256" key="2">
    <source>
        <dbReference type="ARBA" id="ARBA00022723"/>
    </source>
</evidence>
<dbReference type="GO" id="GO:0008270">
    <property type="term" value="F:zinc ion binding"/>
    <property type="evidence" value="ECO:0007669"/>
    <property type="project" value="UniProtKB-KW"/>
</dbReference>
<accession>A0A7N6A497</accession>
<dbReference type="SUPFAM" id="SSF57845">
    <property type="entry name" value="B-box zinc-binding domain"/>
    <property type="match status" value="1"/>
</dbReference>
<reference evidence="8" key="1">
    <citation type="submission" date="2021-04" db="EMBL/GenBank/DDBJ databases">
        <authorList>
            <consortium name="Wellcome Sanger Institute Data Sharing"/>
        </authorList>
    </citation>
    <scope>NUCLEOTIDE SEQUENCE [LARGE SCALE GENOMIC DNA]</scope>
</reference>
<dbReference type="InParanoid" id="A0A7N6A497"/>
<dbReference type="InterPro" id="IPR001841">
    <property type="entry name" value="Znf_RING"/>
</dbReference>
<comment type="similarity">
    <text evidence="1">Belongs to the TRIM/RBCC family.</text>
</comment>
<feature type="domain" description="RING-type" evidence="6">
    <location>
        <begin position="11"/>
        <end position="51"/>
    </location>
</feature>
<evidence type="ECO:0000259" key="7">
    <source>
        <dbReference type="PROSITE" id="PS50119"/>
    </source>
</evidence>
<dbReference type="Gene3D" id="3.30.40.10">
    <property type="entry name" value="Zinc/RING finger domain, C3HC4 (zinc finger)"/>
    <property type="match status" value="1"/>
</dbReference>
<evidence type="ECO:0000256" key="5">
    <source>
        <dbReference type="PROSITE-ProRule" id="PRU00024"/>
    </source>
</evidence>
<keyword evidence="4" id="KW-0862">Zinc</keyword>
<keyword evidence="3 5" id="KW-0863">Zinc-finger</keyword>
<dbReference type="SMART" id="SM00336">
    <property type="entry name" value="BBOX"/>
    <property type="match status" value="1"/>
</dbReference>
<name>A0A7N6A497_ANATE</name>
<dbReference type="Pfam" id="PF00643">
    <property type="entry name" value="zf-B_box"/>
    <property type="match status" value="1"/>
</dbReference>
<dbReference type="Gene3D" id="3.30.160.60">
    <property type="entry name" value="Classic Zinc Finger"/>
    <property type="match status" value="1"/>
</dbReference>
<dbReference type="SMART" id="SM00184">
    <property type="entry name" value="RING"/>
    <property type="match status" value="1"/>
</dbReference>
<dbReference type="InterPro" id="IPR017907">
    <property type="entry name" value="Znf_RING_CS"/>
</dbReference>
<dbReference type="PROSITE" id="PS50119">
    <property type="entry name" value="ZF_BBOX"/>
    <property type="match status" value="1"/>
</dbReference>
<evidence type="ECO:0000256" key="1">
    <source>
        <dbReference type="ARBA" id="ARBA00008518"/>
    </source>
</evidence>
<evidence type="ECO:0000259" key="6">
    <source>
        <dbReference type="PROSITE" id="PS50089"/>
    </source>
</evidence>
<keyword evidence="2" id="KW-0479">Metal-binding</keyword>
<evidence type="ECO:0000256" key="3">
    <source>
        <dbReference type="ARBA" id="ARBA00022771"/>
    </source>
</evidence>
<evidence type="ECO:0000313" key="9">
    <source>
        <dbReference type="Proteomes" id="UP000265040"/>
    </source>
</evidence>
<evidence type="ECO:0000256" key="4">
    <source>
        <dbReference type="ARBA" id="ARBA00022833"/>
    </source>
</evidence>
<protein>
    <submittedName>
        <fullName evidence="8">Uncharacterized protein</fullName>
    </submittedName>
</protein>
<dbReference type="Pfam" id="PF00097">
    <property type="entry name" value="zf-C3HC4"/>
    <property type="match status" value="1"/>
</dbReference>
<reference evidence="8" key="3">
    <citation type="submission" date="2025-09" db="UniProtKB">
        <authorList>
            <consortium name="Ensembl"/>
        </authorList>
    </citation>
    <scope>IDENTIFICATION</scope>
</reference>
<dbReference type="InterPro" id="IPR000315">
    <property type="entry name" value="Znf_B-box"/>
</dbReference>
<organism evidence="8 9">
    <name type="scientific">Anabas testudineus</name>
    <name type="common">Climbing perch</name>
    <name type="synonym">Anthias testudineus</name>
    <dbReference type="NCBI Taxonomy" id="64144"/>
    <lineage>
        <taxon>Eukaryota</taxon>
        <taxon>Metazoa</taxon>
        <taxon>Chordata</taxon>
        <taxon>Craniata</taxon>
        <taxon>Vertebrata</taxon>
        <taxon>Euteleostomi</taxon>
        <taxon>Actinopterygii</taxon>
        <taxon>Neopterygii</taxon>
        <taxon>Teleostei</taxon>
        <taxon>Neoteleostei</taxon>
        <taxon>Acanthomorphata</taxon>
        <taxon>Anabantaria</taxon>
        <taxon>Anabantiformes</taxon>
        <taxon>Anabantoidei</taxon>
        <taxon>Anabantidae</taxon>
        <taxon>Anabas</taxon>
    </lineage>
</organism>
<proteinExistence type="inferred from homology"/>
<sequence>MASGSENDLSCPACHEIYKDPVLLTCSHSFCKVCVETWWRGKLTQECPVCKAVSGQKNPPRNLALKNLCEAFLLERDQRGSEDLCSLHSEKLKLFCLDHQQPVCVVCRDSKTHTGHRFSPVNEAAQDHREELKKTLKPLQDKLKNPNTHTYKNGKRKVFIKGSLITKVTTKKKKKNFRSIQNQVFKQNDE</sequence>
<dbReference type="AlphaFoldDB" id="A0A7N6A497"/>
<evidence type="ECO:0000313" key="8">
    <source>
        <dbReference type="Ensembl" id="ENSATEP00000042464.2"/>
    </source>
</evidence>
<dbReference type="InterPro" id="IPR018957">
    <property type="entry name" value="Znf_C3HC4_RING-type"/>
</dbReference>
<keyword evidence="9" id="KW-1185">Reference proteome</keyword>
<dbReference type="PANTHER" id="PTHR24103">
    <property type="entry name" value="E3 UBIQUITIN-PROTEIN LIGASE TRIM"/>
    <property type="match status" value="1"/>
</dbReference>
<dbReference type="InterPro" id="IPR050143">
    <property type="entry name" value="TRIM/RBCC"/>
</dbReference>
<dbReference type="Proteomes" id="UP000265040">
    <property type="component" value="Chromosome 5"/>
</dbReference>
<dbReference type="InterPro" id="IPR013083">
    <property type="entry name" value="Znf_RING/FYVE/PHD"/>
</dbReference>
<dbReference type="Ensembl" id="ENSATET00000048191.2">
    <property type="protein sequence ID" value="ENSATEP00000042464.2"/>
    <property type="gene ID" value="ENSATEG00000027356.2"/>
</dbReference>
<dbReference type="GeneTree" id="ENSGT00970000193381"/>
<reference evidence="8" key="2">
    <citation type="submission" date="2025-08" db="UniProtKB">
        <authorList>
            <consortium name="Ensembl"/>
        </authorList>
    </citation>
    <scope>IDENTIFICATION</scope>
</reference>
<dbReference type="PROSITE" id="PS50089">
    <property type="entry name" value="ZF_RING_2"/>
    <property type="match status" value="1"/>
</dbReference>